<dbReference type="Proteomes" id="UP000631418">
    <property type="component" value="Unassembled WGS sequence"/>
</dbReference>
<organism evidence="1 2">
    <name type="scientific">Clostridium beijerinckii</name>
    <name type="common">Clostridium MP</name>
    <dbReference type="NCBI Taxonomy" id="1520"/>
    <lineage>
        <taxon>Bacteria</taxon>
        <taxon>Bacillati</taxon>
        <taxon>Bacillota</taxon>
        <taxon>Clostridia</taxon>
        <taxon>Eubacteriales</taxon>
        <taxon>Clostridiaceae</taxon>
        <taxon>Clostridium</taxon>
    </lineage>
</organism>
<dbReference type="AlphaFoldDB" id="A0AAE2RUZ1"/>
<dbReference type="EMBL" id="JADOEF010000001">
    <property type="protein sequence ID" value="MBF7810576.1"/>
    <property type="molecule type" value="Genomic_DNA"/>
</dbReference>
<evidence type="ECO:0000313" key="1">
    <source>
        <dbReference type="EMBL" id="MBF7810576.1"/>
    </source>
</evidence>
<protein>
    <submittedName>
        <fullName evidence="1">Uncharacterized protein</fullName>
    </submittedName>
</protein>
<dbReference type="RefSeq" id="WP_012058849.1">
    <property type="nucleotide sequence ID" value="NZ_CP073279.1"/>
</dbReference>
<gene>
    <name evidence="1" type="ORF">IS491_18310</name>
</gene>
<sequence length="200" mass="23665">MGEKYLDEVFLEKKKEYELLEYLKEKKKYDEKLYEYIRAGSADIGGREVKFHYERFFNSLSLAIPDELKSSDIDENNKIFSSEIKDLNLILTRIESTPKELTLKEYKEGLAEKMKKYAGLPLKWVEEGVKIKDKYKITYVSFLNPVDDIKSYNFIFYLVIESSTIMINFNCMGDRINEWDSVGKGIMECLEVFSDERERE</sequence>
<proteinExistence type="predicted"/>
<name>A0AAE2RUZ1_CLOBE</name>
<accession>A0AAE2RUZ1</accession>
<reference evidence="1" key="1">
    <citation type="submission" date="2020-11" db="EMBL/GenBank/DDBJ databases">
        <authorList>
            <person name="Thieme N."/>
            <person name="Liebl W."/>
            <person name="Zverlov V."/>
        </authorList>
    </citation>
    <scope>NUCLEOTIDE SEQUENCE</scope>
    <source>
        <strain evidence="1">NT08</strain>
    </source>
</reference>
<evidence type="ECO:0000313" key="2">
    <source>
        <dbReference type="Proteomes" id="UP000631418"/>
    </source>
</evidence>
<comment type="caution">
    <text evidence="1">The sequence shown here is derived from an EMBL/GenBank/DDBJ whole genome shotgun (WGS) entry which is preliminary data.</text>
</comment>